<accession>A0ABW2PW98</accession>
<protein>
    <submittedName>
        <fullName evidence="1">DUF3907 family protein</fullName>
    </submittedName>
</protein>
<dbReference type="Proteomes" id="UP001596505">
    <property type="component" value="Unassembled WGS sequence"/>
</dbReference>
<evidence type="ECO:0000313" key="1">
    <source>
        <dbReference type="EMBL" id="MFC7391516.1"/>
    </source>
</evidence>
<sequence length="154" mass="17852">MDTPHEQQVNGVKRILQNASSSLVNYLEETTLTMLIEEDIKADKEKYQAVLSSIRRLSVHVEESIDLCERLSRTAYLSEAAKNKAFKKLYVHCVEAFYNPKNDAWQENSRASYSNKMGVEFDQPVAGSLIELMKKISPDFDQLREELEIYEHQY</sequence>
<dbReference type="RefSeq" id="WP_380962596.1">
    <property type="nucleotide sequence ID" value="NZ_JBHTCO010000001.1"/>
</dbReference>
<evidence type="ECO:0000313" key="2">
    <source>
        <dbReference type="Proteomes" id="UP001596505"/>
    </source>
</evidence>
<keyword evidence="2" id="KW-1185">Reference proteome</keyword>
<gene>
    <name evidence="1" type="ORF">ACFQRG_00630</name>
</gene>
<dbReference type="InterPro" id="IPR025013">
    <property type="entry name" value="DUF3907"/>
</dbReference>
<reference evidence="2" key="1">
    <citation type="journal article" date="2019" name="Int. J. Syst. Evol. Microbiol.">
        <title>The Global Catalogue of Microorganisms (GCM) 10K type strain sequencing project: providing services to taxonomists for standard genome sequencing and annotation.</title>
        <authorList>
            <consortium name="The Broad Institute Genomics Platform"/>
            <consortium name="The Broad Institute Genome Sequencing Center for Infectious Disease"/>
            <person name="Wu L."/>
            <person name="Ma J."/>
        </authorList>
    </citation>
    <scope>NUCLEOTIDE SEQUENCE [LARGE SCALE GENOMIC DNA]</scope>
    <source>
        <strain evidence="2">CGMCC 1.16305</strain>
    </source>
</reference>
<dbReference type="Pfam" id="PF13047">
    <property type="entry name" value="DUF3907"/>
    <property type="match status" value="1"/>
</dbReference>
<organism evidence="1 2">
    <name type="scientific">Scopulibacillus cellulosilyticus</name>
    <dbReference type="NCBI Taxonomy" id="2665665"/>
    <lineage>
        <taxon>Bacteria</taxon>
        <taxon>Bacillati</taxon>
        <taxon>Bacillota</taxon>
        <taxon>Bacilli</taxon>
        <taxon>Bacillales</taxon>
        <taxon>Sporolactobacillaceae</taxon>
        <taxon>Scopulibacillus</taxon>
    </lineage>
</organism>
<proteinExistence type="predicted"/>
<comment type="caution">
    <text evidence="1">The sequence shown here is derived from an EMBL/GenBank/DDBJ whole genome shotgun (WGS) entry which is preliminary data.</text>
</comment>
<name>A0ABW2PW98_9BACL</name>
<dbReference type="EMBL" id="JBHTCO010000001">
    <property type="protein sequence ID" value="MFC7391516.1"/>
    <property type="molecule type" value="Genomic_DNA"/>
</dbReference>